<evidence type="ECO:0000256" key="7">
    <source>
        <dbReference type="ARBA" id="ARBA00068539"/>
    </source>
</evidence>
<dbReference type="EMBL" id="NEDP02000155">
    <property type="protein sequence ID" value="OWF56553.1"/>
    <property type="molecule type" value="Genomic_DNA"/>
</dbReference>
<evidence type="ECO:0000256" key="3">
    <source>
        <dbReference type="ARBA" id="ARBA00022884"/>
    </source>
</evidence>
<feature type="domain" description="RRM" evidence="9">
    <location>
        <begin position="6"/>
        <end position="87"/>
    </location>
</feature>
<comment type="subcellular location">
    <subcellularLocation>
        <location evidence="1">Nucleus</location>
        <location evidence="1">Nucleolus</location>
    </subcellularLocation>
</comment>
<comment type="subunit">
    <text evidence="6">Interacts with the GTP form of RRAGA, RRAGC and RRAGD. Interacts with NIP7. Interacts with DDX18; the interaction is RNA-dependent. Interacts with DDX47; the interaction is RNA-dependent.</text>
</comment>
<dbReference type="InterPro" id="IPR034138">
    <property type="entry name" value="NOP8_RRM"/>
</dbReference>
<dbReference type="CDD" id="cd12226">
    <property type="entry name" value="RRM_NOL8"/>
    <property type="match status" value="1"/>
</dbReference>
<reference evidence="10 11" key="1">
    <citation type="journal article" date="2017" name="Nat. Ecol. Evol.">
        <title>Scallop genome provides insights into evolution of bilaterian karyotype and development.</title>
        <authorList>
            <person name="Wang S."/>
            <person name="Zhang J."/>
            <person name="Jiao W."/>
            <person name="Li J."/>
            <person name="Xun X."/>
            <person name="Sun Y."/>
            <person name="Guo X."/>
            <person name="Huan P."/>
            <person name="Dong B."/>
            <person name="Zhang L."/>
            <person name="Hu X."/>
            <person name="Sun X."/>
            <person name="Wang J."/>
            <person name="Zhao C."/>
            <person name="Wang Y."/>
            <person name="Wang D."/>
            <person name="Huang X."/>
            <person name="Wang R."/>
            <person name="Lv J."/>
            <person name="Li Y."/>
            <person name="Zhang Z."/>
            <person name="Liu B."/>
            <person name="Lu W."/>
            <person name="Hui Y."/>
            <person name="Liang J."/>
            <person name="Zhou Z."/>
            <person name="Hou R."/>
            <person name="Li X."/>
            <person name="Liu Y."/>
            <person name="Li H."/>
            <person name="Ning X."/>
            <person name="Lin Y."/>
            <person name="Zhao L."/>
            <person name="Xing Q."/>
            <person name="Dou J."/>
            <person name="Li Y."/>
            <person name="Mao J."/>
            <person name="Guo H."/>
            <person name="Dou H."/>
            <person name="Li T."/>
            <person name="Mu C."/>
            <person name="Jiang W."/>
            <person name="Fu Q."/>
            <person name="Fu X."/>
            <person name="Miao Y."/>
            <person name="Liu J."/>
            <person name="Yu Q."/>
            <person name="Li R."/>
            <person name="Liao H."/>
            <person name="Li X."/>
            <person name="Kong Y."/>
            <person name="Jiang Z."/>
            <person name="Chourrout D."/>
            <person name="Li R."/>
            <person name="Bao Z."/>
        </authorList>
    </citation>
    <scope>NUCLEOTIDE SEQUENCE [LARGE SCALE GENOMIC DNA]</scope>
    <source>
        <strain evidence="10 11">PY_sf001</strain>
    </source>
</reference>
<dbReference type="SMART" id="SM00360">
    <property type="entry name" value="RRM"/>
    <property type="match status" value="1"/>
</dbReference>
<dbReference type="PROSITE" id="PS50102">
    <property type="entry name" value="RRM"/>
    <property type="match status" value="1"/>
</dbReference>
<dbReference type="FunFam" id="3.30.70.330:FF:000346">
    <property type="entry name" value="Nucleolar protein 8"/>
    <property type="match status" value="1"/>
</dbReference>
<dbReference type="STRING" id="6573.A0A210R667"/>
<dbReference type="Gene3D" id="3.30.70.330">
    <property type="match status" value="1"/>
</dbReference>
<evidence type="ECO:0000313" key="11">
    <source>
        <dbReference type="Proteomes" id="UP000242188"/>
    </source>
</evidence>
<dbReference type="PANTHER" id="PTHR48029:SF1">
    <property type="entry name" value="NUCLEOLAR PROTEIN 8"/>
    <property type="match status" value="1"/>
</dbReference>
<proteinExistence type="predicted"/>
<keyword evidence="4" id="KW-0539">Nucleus</keyword>
<evidence type="ECO:0000259" key="9">
    <source>
        <dbReference type="PROSITE" id="PS50102"/>
    </source>
</evidence>
<keyword evidence="2" id="KW-0597">Phosphoprotein</keyword>
<dbReference type="InterPro" id="IPR012677">
    <property type="entry name" value="Nucleotide-bd_a/b_plait_sf"/>
</dbReference>
<sequence>MDSSTKRIFVGGLYNNITESELSERFSKFGNVDNIEIKTKKNSDGIPENTFAYLDVNTTDENLKKCFSVLNRSRWKGKELKIQHAKADFMKRLKEERENNFEKAEKPKTKKVVYQDPLEGVAGVDNFHMKGAVPGTPVDVEEKNWVVGKYGRVLPIVNIRRRDKRKISFKRIMYIYIVISRMTCTYPLGYCEGWGRGQ</sequence>
<dbReference type="Pfam" id="PF00076">
    <property type="entry name" value="RRM_1"/>
    <property type="match status" value="1"/>
</dbReference>
<dbReference type="GO" id="GO:0003723">
    <property type="term" value="F:RNA binding"/>
    <property type="evidence" value="ECO:0007669"/>
    <property type="project" value="UniProtKB-UniRule"/>
</dbReference>
<dbReference type="PANTHER" id="PTHR48029">
    <property type="entry name" value="NUCLEOLAR PROTEIN 8"/>
    <property type="match status" value="1"/>
</dbReference>
<accession>A0A210R667</accession>
<evidence type="ECO:0000313" key="10">
    <source>
        <dbReference type="EMBL" id="OWF56553.1"/>
    </source>
</evidence>
<evidence type="ECO:0000256" key="5">
    <source>
        <dbReference type="ARBA" id="ARBA00054821"/>
    </source>
</evidence>
<dbReference type="GO" id="GO:0005730">
    <property type="term" value="C:nucleolus"/>
    <property type="evidence" value="ECO:0007669"/>
    <property type="project" value="UniProtKB-SubCell"/>
</dbReference>
<evidence type="ECO:0000256" key="4">
    <source>
        <dbReference type="ARBA" id="ARBA00023242"/>
    </source>
</evidence>
<comment type="function">
    <text evidence="5">Plays an essential role in the survival of diffuse-type gastric cancer cells. Acts as a nucleolar anchoring protein for DDX47. May be involved in regulation of gene expression at the post-transcriptional level or in ribosome biogenesis in cancer cells.</text>
</comment>
<dbReference type="AlphaFoldDB" id="A0A210R667"/>
<keyword evidence="11" id="KW-1185">Reference proteome</keyword>
<name>A0A210R667_MIZYE</name>
<evidence type="ECO:0000256" key="1">
    <source>
        <dbReference type="ARBA" id="ARBA00004604"/>
    </source>
</evidence>
<evidence type="ECO:0000256" key="6">
    <source>
        <dbReference type="ARBA" id="ARBA00065066"/>
    </source>
</evidence>
<dbReference type="InterPro" id="IPR000504">
    <property type="entry name" value="RRM_dom"/>
</dbReference>
<protein>
    <recommendedName>
        <fullName evidence="7">Nucleolar protein 8</fullName>
    </recommendedName>
</protein>
<dbReference type="SUPFAM" id="SSF54928">
    <property type="entry name" value="RNA-binding domain, RBD"/>
    <property type="match status" value="1"/>
</dbReference>
<keyword evidence="3 8" id="KW-0694">RNA-binding</keyword>
<dbReference type="InterPro" id="IPR035979">
    <property type="entry name" value="RBD_domain_sf"/>
</dbReference>
<evidence type="ECO:0000256" key="8">
    <source>
        <dbReference type="PROSITE-ProRule" id="PRU00176"/>
    </source>
</evidence>
<dbReference type="OrthoDB" id="21643at2759"/>
<comment type="caution">
    <text evidence="10">The sequence shown here is derived from an EMBL/GenBank/DDBJ whole genome shotgun (WGS) entry which is preliminary data.</text>
</comment>
<dbReference type="Proteomes" id="UP000242188">
    <property type="component" value="Unassembled WGS sequence"/>
</dbReference>
<evidence type="ECO:0000256" key="2">
    <source>
        <dbReference type="ARBA" id="ARBA00022553"/>
    </source>
</evidence>
<organism evidence="10 11">
    <name type="scientific">Mizuhopecten yessoensis</name>
    <name type="common">Japanese scallop</name>
    <name type="synonym">Patinopecten yessoensis</name>
    <dbReference type="NCBI Taxonomy" id="6573"/>
    <lineage>
        <taxon>Eukaryota</taxon>
        <taxon>Metazoa</taxon>
        <taxon>Spiralia</taxon>
        <taxon>Lophotrochozoa</taxon>
        <taxon>Mollusca</taxon>
        <taxon>Bivalvia</taxon>
        <taxon>Autobranchia</taxon>
        <taxon>Pteriomorphia</taxon>
        <taxon>Pectinida</taxon>
        <taxon>Pectinoidea</taxon>
        <taxon>Pectinidae</taxon>
        <taxon>Mizuhopecten</taxon>
    </lineage>
</organism>
<gene>
    <name evidence="10" type="ORF">KP79_PYT12029</name>
</gene>